<organism evidence="6 7">
    <name type="scientific">Maioricimonas rarisocia</name>
    <dbReference type="NCBI Taxonomy" id="2528026"/>
    <lineage>
        <taxon>Bacteria</taxon>
        <taxon>Pseudomonadati</taxon>
        <taxon>Planctomycetota</taxon>
        <taxon>Planctomycetia</taxon>
        <taxon>Planctomycetales</taxon>
        <taxon>Planctomycetaceae</taxon>
        <taxon>Maioricimonas</taxon>
    </lineage>
</organism>
<evidence type="ECO:0000256" key="4">
    <source>
        <dbReference type="HAMAP-Rule" id="MF_00167"/>
    </source>
</evidence>
<evidence type="ECO:0000256" key="1">
    <source>
        <dbReference type="ARBA" id="ARBA00022490"/>
    </source>
</evidence>
<dbReference type="OrthoDB" id="289081at2"/>
<dbReference type="SUPFAM" id="SSF117130">
    <property type="entry name" value="CsrA-like"/>
    <property type="match status" value="1"/>
</dbReference>
<dbReference type="GO" id="GO:1902208">
    <property type="term" value="P:regulation of bacterial-type flagellum assembly"/>
    <property type="evidence" value="ECO:0007669"/>
    <property type="project" value="UniProtKB-UniRule"/>
</dbReference>
<comment type="subcellular location">
    <subcellularLocation>
        <location evidence="4">Cytoplasm</location>
    </subcellularLocation>
</comment>
<dbReference type="GO" id="GO:0048027">
    <property type="term" value="F:mRNA 5'-UTR binding"/>
    <property type="evidence" value="ECO:0007669"/>
    <property type="project" value="UniProtKB-UniRule"/>
</dbReference>
<gene>
    <name evidence="4" type="primary">csrA</name>
    <name evidence="6" type="ORF">Mal4_18770</name>
</gene>
<feature type="region of interest" description="Disordered" evidence="5">
    <location>
        <begin position="60"/>
        <end position="84"/>
    </location>
</feature>
<comment type="subunit">
    <text evidence="4">Homodimer; the beta-strands of each monomer intercalate to form a hydrophobic core, while the alpha-helices form wings that extend away from the core.</text>
</comment>
<dbReference type="GO" id="GO:0005829">
    <property type="term" value="C:cytosol"/>
    <property type="evidence" value="ECO:0007669"/>
    <property type="project" value="TreeGrafter"/>
</dbReference>
<keyword evidence="2 4" id="KW-0810">Translation regulation</keyword>
<dbReference type="GO" id="GO:0044781">
    <property type="term" value="P:bacterial-type flagellum organization"/>
    <property type="evidence" value="ECO:0007669"/>
    <property type="project" value="UniProtKB-KW"/>
</dbReference>
<evidence type="ECO:0000313" key="6">
    <source>
        <dbReference type="EMBL" id="QDU37562.1"/>
    </source>
</evidence>
<keyword evidence="4" id="KW-1005">Bacterial flagellum biogenesis</keyword>
<dbReference type="RefSeq" id="WP_145368471.1">
    <property type="nucleotide sequence ID" value="NZ_CP036275.1"/>
</dbReference>
<comment type="similarity">
    <text evidence="4">Belongs to the CsrA/RsmA family.</text>
</comment>
<dbReference type="InterPro" id="IPR003751">
    <property type="entry name" value="CsrA"/>
</dbReference>
<keyword evidence="3 4" id="KW-0694">RNA-binding</keyword>
<evidence type="ECO:0000313" key="7">
    <source>
        <dbReference type="Proteomes" id="UP000320496"/>
    </source>
</evidence>
<reference evidence="6 7" key="1">
    <citation type="submission" date="2019-02" db="EMBL/GenBank/DDBJ databases">
        <title>Deep-cultivation of Planctomycetes and their phenomic and genomic characterization uncovers novel biology.</title>
        <authorList>
            <person name="Wiegand S."/>
            <person name="Jogler M."/>
            <person name="Boedeker C."/>
            <person name="Pinto D."/>
            <person name="Vollmers J."/>
            <person name="Rivas-Marin E."/>
            <person name="Kohn T."/>
            <person name="Peeters S.H."/>
            <person name="Heuer A."/>
            <person name="Rast P."/>
            <person name="Oberbeckmann S."/>
            <person name="Bunk B."/>
            <person name="Jeske O."/>
            <person name="Meyerdierks A."/>
            <person name="Storesund J.E."/>
            <person name="Kallscheuer N."/>
            <person name="Luecker S."/>
            <person name="Lage O.M."/>
            <person name="Pohl T."/>
            <person name="Merkel B.J."/>
            <person name="Hornburger P."/>
            <person name="Mueller R.-W."/>
            <person name="Bruemmer F."/>
            <person name="Labrenz M."/>
            <person name="Spormann A.M."/>
            <person name="Op den Camp H."/>
            <person name="Overmann J."/>
            <person name="Amann R."/>
            <person name="Jetten M.S.M."/>
            <person name="Mascher T."/>
            <person name="Medema M.H."/>
            <person name="Devos D.P."/>
            <person name="Kaster A.-K."/>
            <person name="Ovreas L."/>
            <person name="Rohde M."/>
            <person name="Galperin M.Y."/>
            <person name="Jogler C."/>
        </authorList>
    </citation>
    <scope>NUCLEOTIDE SEQUENCE [LARGE SCALE GENOMIC DNA]</scope>
    <source>
        <strain evidence="6 7">Mal4</strain>
    </source>
</reference>
<dbReference type="EMBL" id="CP036275">
    <property type="protein sequence ID" value="QDU37562.1"/>
    <property type="molecule type" value="Genomic_DNA"/>
</dbReference>
<dbReference type="KEGG" id="mri:Mal4_18770"/>
<keyword evidence="4" id="KW-0678">Repressor</keyword>
<dbReference type="Proteomes" id="UP000320496">
    <property type="component" value="Chromosome"/>
</dbReference>
<evidence type="ECO:0000256" key="2">
    <source>
        <dbReference type="ARBA" id="ARBA00022845"/>
    </source>
</evidence>
<keyword evidence="1 4" id="KW-0963">Cytoplasm</keyword>
<dbReference type="GO" id="GO:0006109">
    <property type="term" value="P:regulation of carbohydrate metabolic process"/>
    <property type="evidence" value="ECO:0007669"/>
    <property type="project" value="InterPro"/>
</dbReference>
<dbReference type="GO" id="GO:0045947">
    <property type="term" value="P:negative regulation of translational initiation"/>
    <property type="evidence" value="ECO:0007669"/>
    <property type="project" value="UniProtKB-UniRule"/>
</dbReference>
<protein>
    <recommendedName>
        <fullName evidence="4">Translational regulator CsrA</fullName>
    </recommendedName>
</protein>
<proteinExistence type="inferred from homology"/>
<dbReference type="PANTHER" id="PTHR34984">
    <property type="entry name" value="CARBON STORAGE REGULATOR"/>
    <property type="match status" value="1"/>
</dbReference>
<dbReference type="Gene3D" id="2.60.40.4380">
    <property type="entry name" value="Translational regulator CsrA"/>
    <property type="match status" value="1"/>
</dbReference>
<sequence>MLVLTRKTYEEIHIGDDIVIKIVHAGRGNVKVGVDAPGNVRVLRGELSAELQNLEAGESLTASRARRNAAPSAPVAEPTRVGAV</sequence>
<keyword evidence="7" id="KW-1185">Reference proteome</keyword>
<dbReference type="PANTHER" id="PTHR34984:SF1">
    <property type="entry name" value="CARBON STORAGE REGULATOR"/>
    <property type="match status" value="1"/>
</dbReference>
<name>A0A517Z4Z8_9PLAN</name>
<evidence type="ECO:0000256" key="5">
    <source>
        <dbReference type="SAM" id="MobiDB-lite"/>
    </source>
</evidence>
<evidence type="ECO:0000256" key="3">
    <source>
        <dbReference type="ARBA" id="ARBA00022884"/>
    </source>
</evidence>
<dbReference type="AlphaFoldDB" id="A0A517Z4Z8"/>
<comment type="function">
    <text evidence="4">A translational regulator that binds mRNA to regulate translation initiation and/or mRNA stability. Usually binds in the 5'-UTR at or near the Shine-Dalgarno sequence preventing ribosome-binding, thus repressing translation. Its main target seems to be the major flagellin gene, while its function is anatagonized by FliW.</text>
</comment>
<dbReference type="InterPro" id="IPR036107">
    <property type="entry name" value="CsrA_sf"/>
</dbReference>
<dbReference type="Pfam" id="PF02599">
    <property type="entry name" value="CsrA"/>
    <property type="match status" value="1"/>
</dbReference>
<accession>A0A517Z4Z8</accession>
<dbReference type="GO" id="GO:0006402">
    <property type="term" value="P:mRNA catabolic process"/>
    <property type="evidence" value="ECO:0007669"/>
    <property type="project" value="InterPro"/>
</dbReference>
<dbReference type="HAMAP" id="MF_00167">
    <property type="entry name" value="CsrA"/>
    <property type="match status" value="1"/>
</dbReference>